<gene>
    <name evidence="9" type="ORF">RPR59_00175</name>
</gene>
<feature type="transmembrane region" description="Helical" evidence="7">
    <location>
        <begin position="168"/>
        <end position="188"/>
    </location>
</feature>
<organism evidence="9 10">
    <name type="scientific">Stakelama saccharophila</name>
    <dbReference type="NCBI Taxonomy" id="3075605"/>
    <lineage>
        <taxon>Bacteria</taxon>
        <taxon>Pseudomonadati</taxon>
        <taxon>Pseudomonadota</taxon>
        <taxon>Alphaproteobacteria</taxon>
        <taxon>Sphingomonadales</taxon>
        <taxon>Sphingomonadaceae</taxon>
        <taxon>Stakelama</taxon>
    </lineage>
</organism>
<dbReference type="Gene3D" id="1.20.1250.20">
    <property type="entry name" value="MFS general substrate transporter like domains"/>
    <property type="match status" value="1"/>
</dbReference>
<dbReference type="InterPro" id="IPR020846">
    <property type="entry name" value="MFS_dom"/>
</dbReference>
<keyword evidence="10" id="KW-1185">Reference proteome</keyword>
<dbReference type="RefSeq" id="WP_313915450.1">
    <property type="nucleotide sequence ID" value="NZ_CP135076.1"/>
</dbReference>
<dbReference type="SUPFAM" id="SSF103473">
    <property type="entry name" value="MFS general substrate transporter"/>
    <property type="match status" value="1"/>
</dbReference>
<dbReference type="Proteomes" id="UP001302249">
    <property type="component" value="Chromosome"/>
</dbReference>
<evidence type="ECO:0000256" key="7">
    <source>
        <dbReference type="SAM" id="Phobius"/>
    </source>
</evidence>
<feature type="transmembrane region" description="Helical" evidence="7">
    <location>
        <begin position="362"/>
        <end position="382"/>
    </location>
</feature>
<dbReference type="PANTHER" id="PTHR42718">
    <property type="entry name" value="MAJOR FACILITATOR SUPERFAMILY MULTIDRUG TRANSPORTER MFSC"/>
    <property type="match status" value="1"/>
</dbReference>
<name>A0ABZ0B8G6_9SPHN</name>
<dbReference type="EMBL" id="CP135076">
    <property type="protein sequence ID" value="WNO53722.1"/>
    <property type="molecule type" value="Genomic_DNA"/>
</dbReference>
<keyword evidence="3" id="KW-1003">Cell membrane</keyword>
<evidence type="ECO:0000256" key="1">
    <source>
        <dbReference type="ARBA" id="ARBA00004651"/>
    </source>
</evidence>
<feature type="transmembrane region" description="Helical" evidence="7">
    <location>
        <begin position="230"/>
        <end position="251"/>
    </location>
</feature>
<dbReference type="Pfam" id="PF07690">
    <property type="entry name" value="MFS_1"/>
    <property type="match status" value="1"/>
</dbReference>
<feature type="domain" description="Major facilitator superfamily (MFS) profile" evidence="8">
    <location>
        <begin position="13"/>
        <end position="459"/>
    </location>
</feature>
<keyword evidence="5 7" id="KW-1133">Transmembrane helix</keyword>
<feature type="transmembrane region" description="Helical" evidence="7">
    <location>
        <begin position="204"/>
        <end position="224"/>
    </location>
</feature>
<dbReference type="PROSITE" id="PS50850">
    <property type="entry name" value="MFS"/>
    <property type="match status" value="1"/>
</dbReference>
<keyword evidence="2" id="KW-0813">Transport</keyword>
<feature type="transmembrane region" description="Helical" evidence="7">
    <location>
        <begin position="333"/>
        <end position="350"/>
    </location>
</feature>
<proteinExistence type="predicted"/>
<evidence type="ECO:0000256" key="3">
    <source>
        <dbReference type="ARBA" id="ARBA00022475"/>
    </source>
</evidence>
<evidence type="ECO:0000313" key="10">
    <source>
        <dbReference type="Proteomes" id="UP001302249"/>
    </source>
</evidence>
<feature type="transmembrane region" description="Helical" evidence="7">
    <location>
        <begin position="306"/>
        <end position="326"/>
    </location>
</feature>
<feature type="transmembrane region" description="Helical" evidence="7">
    <location>
        <begin position="47"/>
        <end position="68"/>
    </location>
</feature>
<evidence type="ECO:0000313" key="9">
    <source>
        <dbReference type="EMBL" id="WNO53722.1"/>
    </source>
</evidence>
<evidence type="ECO:0000259" key="8">
    <source>
        <dbReference type="PROSITE" id="PS50850"/>
    </source>
</evidence>
<keyword evidence="4 7" id="KW-0812">Transmembrane</keyword>
<feature type="transmembrane region" description="Helical" evidence="7">
    <location>
        <begin position="434"/>
        <end position="454"/>
    </location>
</feature>
<accession>A0ABZ0B8G6</accession>
<dbReference type="InterPro" id="IPR036259">
    <property type="entry name" value="MFS_trans_sf"/>
</dbReference>
<evidence type="ECO:0000256" key="2">
    <source>
        <dbReference type="ARBA" id="ARBA00022448"/>
    </source>
</evidence>
<evidence type="ECO:0000256" key="5">
    <source>
        <dbReference type="ARBA" id="ARBA00022989"/>
    </source>
</evidence>
<dbReference type="InterPro" id="IPR011701">
    <property type="entry name" value="MFS"/>
</dbReference>
<dbReference type="PANTHER" id="PTHR42718:SF46">
    <property type="entry name" value="BLR6921 PROTEIN"/>
    <property type="match status" value="1"/>
</dbReference>
<evidence type="ECO:0000256" key="6">
    <source>
        <dbReference type="ARBA" id="ARBA00023136"/>
    </source>
</evidence>
<feature type="transmembrane region" description="Helical" evidence="7">
    <location>
        <begin position="135"/>
        <end position="162"/>
    </location>
</feature>
<feature type="transmembrane region" description="Helical" evidence="7">
    <location>
        <begin position="12"/>
        <end position="35"/>
    </location>
</feature>
<reference evidence="9 10" key="1">
    <citation type="submission" date="2023-09" db="EMBL/GenBank/DDBJ databases">
        <authorList>
            <person name="Rey-Velasco X."/>
        </authorList>
    </citation>
    <scope>NUCLEOTIDE SEQUENCE [LARGE SCALE GENOMIC DNA]</scope>
    <source>
        <strain evidence="9 10">W311</strain>
    </source>
</reference>
<sequence length="487" mass="50992">MSKTSGIQGRYVPALIAALAALVPYILTTSGYPLYGKDLTADLGISGQMQSLVAALATAGYAYGALVAGDLVNRFTQRRLFLICEATQTAGWLIAASAPGPWPYALGQILAGSGTGMLLVIALPPTIRRFSAARIPVTAIFINVGLFGGVAAGPLLGGIVAATHGWRWLFGAYAALGVATWSLGWFTLVEEDPFNPELPVDRSALLLAAAATVLPFIGAGLLARVGFSSLLFWVPVTIGLGCLAALLVTEFHKKDPLAPVKRMWTTFPVVGTIAATIGGAAFVTFLQLATNDALQVRHVAPIHVGISYWPMLLGAMVAAALLGLVLKTRFVTFLISGSMLLLLLGGVLLLDRAEVGSLHHFAAVLLLGLGAGGTVGPGLFLAGLSLPSSVLGRIVALIELVRSVGDFILAPVLLEVAHVASGPALTPHGIRFATTATLWCAVVITLPTVMIFLAGKRYLQRPDLHSWQESEEQPALKSPALFARFRA</sequence>
<keyword evidence="6 7" id="KW-0472">Membrane</keyword>
<evidence type="ECO:0000256" key="4">
    <source>
        <dbReference type="ARBA" id="ARBA00022692"/>
    </source>
</evidence>
<protein>
    <submittedName>
        <fullName evidence="9">MFS transporter</fullName>
    </submittedName>
</protein>
<comment type="subcellular location">
    <subcellularLocation>
        <location evidence="1">Cell membrane</location>
        <topology evidence="1">Multi-pass membrane protein</topology>
    </subcellularLocation>
</comment>
<feature type="transmembrane region" description="Helical" evidence="7">
    <location>
        <begin position="263"/>
        <end position="286"/>
    </location>
</feature>
<feature type="transmembrane region" description="Helical" evidence="7">
    <location>
        <begin position="104"/>
        <end position="123"/>
    </location>
</feature>